<proteinExistence type="predicted"/>
<dbReference type="GO" id="GO:0016757">
    <property type="term" value="F:glycosyltransferase activity"/>
    <property type="evidence" value="ECO:0007669"/>
    <property type="project" value="InterPro"/>
</dbReference>
<reference evidence="3 4" key="1">
    <citation type="journal article" date="2013" name="Genome Biol. Evol.">
        <title>Genomes of Stigonematalean cyanobacteria (subsection V) and the evolution of oxygenic photosynthesis from prokaryotes to plastids.</title>
        <authorList>
            <person name="Dagan T."/>
            <person name="Roettger M."/>
            <person name="Stucken K."/>
            <person name="Landan G."/>
            <person name="Koch R."/>
            <person name="Major P."/>
            <person name="Gould S.B."/>
            <person name="Goremykin V.V."/>
            <person name="Rippka R."/>
            <person name="Tandeau de Marsac N."/>
            <person name="Gugger M."/>
            <person name="Lockhart P.J."/>
            <person name="Allen J.F."/>
            <person name="Brune I."/>
            <person name="Maus I."/>
            <person name="Puhler A."/>
            <person name="Martin W.F."/>
        </authorList>
    </citation>
    <scope>NUCLEOTIDE SEQUENCE [LARGE SCALE GENOMIC DNA]</scope>
    <source>
        <strain evidence="3 4">PCC 7110</strain>
    </source>
</reference>
<keyword evidence="3" id="KW-0808">Transferase</keyword>
<evidence type="ECO:0000259" key="2">
    <source>
        <dbReference type="Pfam" id="PF13439"/>
    </source>
</evidence>
<dbReference type="AlphaFoldDB" id="A0A139X848"/>
<comment type="caution">
    <text evidence="3">The sequence shown here is derived from an EMBL/GenBank/DDBJ whole genome shotgun (WGS) entry which is preliminary data.</text>
</comment>
<keyword evidence="4" id="KW-1185">Reference proteome</keyword>
<accession>A0A139X848</accession>
<dbReference type="InterPro" id="IPR028098">
    <property type="entry name" value="Glyco_trans_4-like_N"/>
</dbReference>
<dbReference type="CDD" id="cd03801">
    <property type="entry name" value="GT4_PimA-like"/>
    <property type="match status" value="1"/>
</dbReference>
<dbReference type="PANTHER" id="PTHR12526:SF630">
    <property type="entry name" value="GLYCOSYLTRANSFERASE"/>
    <property type="match status" value="1"/>
</dbReference>
<dbReference type="Pfam" id="PF00534">
    <property type="entry name" value="Glycos_transf_1"/>
    <property type="match status" value="1"/>
</dbReference>
<feature type="domain" description="Glycosyl transferase family 1" evidence="1">
    <location>
        <begin position="206"/>
        <end position="372"/>
    </location>
</feature>
<name>A0A139X848_9CYAN</name>
<evidence type="ECO:0000313" key="3">
    <source>
        <dbReference type="EMBL" id="KYC40860.1"/>
    </source>
</evidence>
<dbReference type="Pfam" id="PF13439">
    <property type="entry name" value="Glyco_transf_4"/>
    <property type="match status" value="1"/>
</dbReference>
<dbReference type="Proteomes" id="UP000076925">
    <property type="component" value="Unassembled WGS sequence"/>
</dbReference>
<protein>
    <submittedName>
        <fullName evidence="3">Glycosyl transferase family 1</fullName>
    </submittedName>
</protein>
<gene>
    <name evidence="3" type="ORF">WA1_24885</name>
</gene>
<dbReference type="InterPro" id="IPR001296">
    <property type="entry name" value="Glyco_trans_1"/>
</dbReference>
<dbReference type="PANTHER" id="PTHR12526">
    <property type="entry name" value="GLYCOSYLTRANSFERASE"/>
    <property type="match status" value="1"/>
</dbReference>
<dbReference type="STRING" id="128403.WA1_24885"/>
<dbReference type="EMBL" id="ANNX02000026">
    <property type="protein sequence ID" value="KYC40860.1"/>
    <property type="molecule type" value="Genomic_DNA"/>
</dbReference>
<dbReference type="SUPFAM" id="SSF53756">
    <property type="entry name" value="UDP-Glycosyltransferase/glycogen phosphorylase"/>
    <property type="match status" value="1"/>
</dbReference>
<sequence length="396" mass="45245">MHSTEKRTKLLQIFSSTQRAGVEEYALTIASAAVKEGWDVSVAFPKREMTASLVQNFQEKGVSYHPLEIAETDTSTLKTIRTYLPSLMRTVRLLLITKPDVVHISLPWPENCLGSIVACGLLKIPTAVVFQLCPFLVPMNQNRLKIYDWARARNQQWIAVSENNRSIICKLFQMPSHEVICIYNGAKVTPTVNQDSNEDIALLRRQVRQELQVPENSQIALTVARLNAQKGHEDLIPTIPDLTKDFPDLRFVWIGDGQLREQLLNKVREYCVEDKVFFLGYRSRTEVIKFLKSANIFVFPTRYEGQPFALCEAMAYGLPIVTTDASGIPEIVQDKMHGLLCRKEDSRGLLEAISWALRHPTDMQEMAHKAQQRIQEFSEERMVTETLNILHKLCQF</sequence>
<feature type="domain" description="Glycosyltransferase subfamily 4-like N-terminal" evidence="2">
    <location>
        <begin position="21"/>
        <end position="186"/>
    </location>
</feature>
<dbReference type="OrthoDB" id="9787617at2"/>
<dbReference type="Gene3D" id="3.40.50.2000">
    <property type="entry name" value="Glycogen Phosphorylase B"/>
    <property type="match status" value="2"/>
</dbReference>
<dbReference type="RefSeq" id="WP_017739823.1">
    <property type="nucleotide sequence ID" value="NZ_KQ976354.1"/>
</dbReference>
<evidence type="ECO:0000259" key="1">
    <source>
        <dbReference type="Pfam" id="PF00534"/>
    </source>
</evidence>
<evidence type="ECO:0000313" key="4">
    <source>
        <dbReference type="Proteomes" id="UP000076925"/>
    </source>
</evidence>
<organism evidence="3 4">
    <name type="scientific">Scytonema hofmannii PCC 7110</name>
    <dbReference type="NCBI Taxonomy" id="128403"/>
    <lineage>
        <taxon>Bacteria</taxon>
        <taxon>Bacillati</taxon>
        <taxon>Cyanobacteriota</taxon>
        <taxon>Cyanophyceae</taxon>
        <taxon>Nostocales</taxon>
        <taxon>Scytonemataceae</taxon>
        <taxon>Scytonema</taxon>
    </lineage>
</organism>